<dbReference type="GO" id="GO:1990961">
    <property type="term" value="P:xenobiotic detoxification by transmembrane export across the plasma membrane"/>
    <property type="evidence" value="ECO:0007669"/>
    <property type="project" value="InterPro"/>
</dbReference>
<accession>A0AAN9YWY7</accession>
<name>A0AAN9YWY7_9PEZI</name>
<feature type="transmembrane region" description="Helical" evidence="7">
    <location>
        <begin position="527"/>
        <end position="548"/>
    </location>
</feature>
<comment type="subcellular location">
    <subcellularLocation>
        <location evidence="1">Membrane</location>
        <topology evidence="1">Multi-pass membrane protein</topology>
    </subcellularLocation>
</comment>
<evidence type="ECO:0000256" key="3">
    <source>
        <dbReference type="ARBA" id="ARBA00022692"/>
    </source>
</evidence>
<feature type="region of interest" description="Disordered" evidence="6">
    <location>
        <begin position="49"/>
        <end position="80"/>
    </location>
</feature>
<feature type="transmembrane region" description="Helical" evidence="7">
    <location>
        <begin position="311"/>
        <end position="335"/>
    </location>
</feature>
<dbReference type="AlphaFoldDB" id="A0AAN9YWY7"/>
<feature type="transmembrane region" description="Helical" evidence="7">
    <location>
        <begin position="341"/>
        <end position="361"/>
    </location>
</feature>
<keyword evidence="3 7" id="KW-0812">Transmembrane</keyword>
<feature type="transmembrane region" description="Helical" evidence="7">
    <location>
        <begin position="373"/>
        <end position="395"/>
    </location>
</feature>
<reference evidence="8 9" key="1">
    <citation type="submission" date="2024-02" db="EMBL/GenBank/DDBJ databases">
        <title>De novo assembly and annotation of 12 fungi associated with fruit tree decline syndrome in Ontario, Canada.</title>
        <authorList>
            <person name="Sulman M."/>
            <person name="Ellouze W."/>
            <person name="Ilyukhin E."/>
        </authorList>
    </citation>
    <scope>NUCLEOTIDE SEQUENCE [LARGE SCALE GENOMIC DNA]</scope>
    <source>
        <strain evidence="8 9">M11/M66-122</strain>
    </source>
</reference>
<dbReference type="GO" id="GO:0016020">
    <property type="term" value="C:membrane"/>
    <property type="evidence" value="ECO:0007669"/>
    <property type="project" value="UniProtKB-SubCell"/>
</dbReference>
<proteinExistence type="inferred from homology"/>
<sequence>MAGSQPIPPRSAGAAGDHHHHPASPSLLATSFRSGSPFANEILASDIAECSDDDVSEGDDGNDFRDDRFGGSDAGSQIGPVLYKQPQGVAYGVRRPSMLPERGPEAGTPLNKTERMQSLDAERSLLRDNHILPPKHGAAAAEKEPGPFSRLYRRLFSTKVRRGSGTTAGDEVVGGPRVVVSRPSETSPLLAGAAAAAGGNPEDLNEQWDSAVASGKIKTTWQREAMTIAVYSRSLIVTFLLQYSINIASIFAVGRIGKVELGAVTLASMTANITCYAPMQGLATSLDTLCAQAYGSGHKHLVGLQLQRMTYFLWLLTLPIAVVFFFAGSILRLIVPEPESAALAGLYLRIIVAGIPGFAAFEGGKRFVQAQGLFIATTYVLLVAAPLNIFVNWLLVWHLGWGFVGAPVAVAITQTLMPVLLFLYVVFVDGHQCWGGFSKRALTNWGPMIWLALPGMIMVEAEWFAFEILTLMTSQFGTSYLAAQSILVTLTSTTFQIPFPVSIAASTRIANLIGAKLVDAAKTSARVAIVAAVLIGAFNLTVLSVFRYQLPLLFTHDDEVIAIVARIMPLCAVMQIFDGLTAMAHGLLRGIGKQSFGGYVNLATYYLVGLPISAATAFALDWKLGGLWLGVSIGLFL</sequence>
<evidence type="ECO:0000256" key="6">
    <source>
        <dbReference type="SAM" id="MobiDB-lite"/>
    </source>
</evidence>
<comment type="similarity">
    <text evidence="2">Belongs to the multi antimicrobial extrusion (MATE) (TC 2.A.66.1) family.</text>
</comment>
<dbReference type="EMBL" id="JAKJXP020000001">
    <property type="protein sequence ID" value="KAK7757697.1"/>
    <property type="molecule type" value="Genomic_DNA"/>
</dbReference>
<dbReference type="Proteomes" id="UP001320420">
    <property type="component" value="Unassembled WGS sequence"/>
</dbReference>
<organism evidence="8 9">
    <name type="scientific">Diatrype stigma</name>
    <dbReference type="NCBI Taxonomy" id="117547"/>
    <lineage>
        <taxon>Eukaryota</taxon>
        <taxon>Fungi</taxon>
        <taxon>Dikarya</taxon>
        <taxon>Ascomycota</taxon>
        <taxon>Pezizomycotina</taxon>
        <taxon>Sordariomycetes</taxon>
        <taxon>Xylariomycetidae</taxon>
        <taxon>Xylariales</taxon>
        <taxon>Diatrypaceae</taxon>
        <taxon>Diatrype</taxon>
    </lineage>
</organism>
<protein>
    <recommendedName>
        <fullName evidence="10">Multidrug and toxin extrusion protein</fullName>
    </recommendedName>
</protein>
<gene>
    <name evidence="8" type="ORF">SLS62_000075</name>
</gene>
<dbReference type="NCBIfam" id="TIGR00797">
    <property type="entry name" value="matE"/>
    <property type="match status" value="1"/>
</dbReference>
<feature type="transmembrane region" description="Helical" evidence="7">
    <location>
        <begin position="596"/>
        <end position="620"/>
    </location>
</feature>
<evidence type="ECO:0000256" key="4">
    <source>
        <dbReference type="ARBA" id="ARBA00022989"/>
    </source>
</evidence>
<feature type="transmembrane region" description="Helical" evidence="7">
    <location>
        <begin position="448"/>
        <end position="466"/>
    </location>
</feature>
<evidence type="ECO:0000256" key="7">
    <source>
        <dbReference type="SAM" id="Phobius"/>
    </source>
</evidence>
<dbReference type="PANTHER" id="PTHR11206">
    <property type="entry name" value="MULTIDRUG RESISTANCE PROTEIN"/>
    <property type="match status" value="1"/>
</dbReference>
<evidence type="ECO:0000313" key="9">
    <source>
        <dbReference type="Proteomes" id="UP001320420"/>
    </source>
</evidence>
<keyword evidence="9" id="KW-1185">Reference proteome</keyword>
<feature type="transmembrane region" description="Helical" evidence="7">
    <location>
        <begin position="486"/>
        <end position="506"/>
    </location>
</feature>
<keyword evidence="4 7" id="KW-1133">Transmembrane helix</keyword>
<dbReference type="Pfam" id="PF01554">
    <property type="entry name" value="MatE"/>
    <property type="match status" value="2"/>
</dbReference>
<evidence type="ECO:0000256" key="2">
    <source>
        <dbReference type="ARBA" id="ARBA00010199"/>
    </source>
</evidence>
<feature type="transmembrane region" description="Helical" evidence="7">
    <location>
        <begin position="401"/>
        <end position="427"/>
    </location>
</feature>
<feature type="compositionally biased region" description="Acidic residues" evidence="6">
    <location>
        <begin position="49"/>
        <end position="61"/>
    </location>
</feature>
<evidence type="ECO:0000256" key="5">
    <source>
        <dbReference type="ARBA" id="ARBA00023136"/>
    </source>
</evidence>
<comment type="caution">
    <text evidence="8">The sequence shown here is derived from an EMBL/GenBank/DDBJ whole genome shotgun (WGS) entry which is preliminary data.</text>
</comment>
<evidence type="ECO:0000313" key="8">
    <source>
        <dbReference type="EMBL" id="KAK7757697.1"/>
    </source>
</evidence>
<keyword evidence="5 7" id="KW-0472">Membrane</keyword>
<dbReference type="InterPro" id="IPR045069">
    <property type="entry name" value="MATE_euk"/>
</dbReference>
<evidence type="ECO:0000256" key="1">
    <source>
        <dbReference type="ARBA" id="ARBA00004141"/>
    </source>
</evidence>
<dbReference type="CDD" id="cd13132">
    <property type="entry name" value="MATE_eukaryotic"/>
    <property type="match status" value="1"/>
</dbReference>
<dbReference type="GO" id="GO:0015297">
    <property type="term" value="F:antiporter activity"/>
    <property type="evidence" value="ECO:0007669"/>
    <property type="project" value="InterPro"/>
</dbReference>
<dbReference type="GO" id="GO:0042910">
    <property type="term" value="F:xenobiotic transmembrane transporter activity"/>
    <property type="evidence" value="ECO:0007669"/>
    <property type="project" value="InterPro"/>
</dbReference>
<dbReference type="InterPro" id="IPR002528">
    <property type="entry name" value="MATE_fam"/>
</dbReference>
<feature type="region of interest" description="Disordered" evidence="6">
    <location>
        <begin position="1"/>
        <end position="32"/>
    </location>
</feature>
<feature type="transmembrane region" description="Helical" evidence="7">
    <location>
        <begin position="560"/>
        <end position="584"/>
    </location>
</feature>
<evidence type="ECO:0008006" key="10">
    <source>
        <dbReference type="Google" id="ProtNLM"/>
    </source>
</evidence>